<dbReference type="InterPro" id="IPR050796">
    <property type="entry name" value="SCF_F-box_component"/>
</dbReference>
<feature type="domain" description="F-box" evidence="2">
    <location>
        <begin position="10"/>
        <end position="50"/>
    </location>
</feature>
<dbReference type="SUPFAM" id="SSF81383">
    <property type="entry name" value="F-box domain"/>
    <property type="match status" value="1"/>
</dbReference>
<gene>
    <name evidence="3" type="ORF">OSB04_009515</name>
</gene>
<reference evidence="3" key="1">
    <citation type="submission" date="2023-03" db="EMBL/GenBank/DDBJ databases">
        <title>Chromosome-scale reference genome and RAD-based genetic map of yellow starthistle (Centaurea solstitialis) reveal putative structural variation and QTLs associated with invader traits.</title>
        <authorList>
            <person name="Reatini B."/>
            <person name="Cang F.A."/>
            <person name="Jiang Q."/>
            <person name="Mckibben M.T.W."/>
            <person name="Barker M.S."/>
            <person name="Rieseberg L.H."/>
            <person name="Dlugosch K.M."/>
        </authorList>
    </citation>
    <scope>NUCLEOTIDE SEQUENCE</scope>
    <source>
        <strain evidence="3">CAN-66</strain>
        <tissue evidence="3">Leaf</tissue>
    </source>
</reference>
<organism evidence="3 4">
    <name type="scientific">Centaurea solstitialis</name>
    <name type="common">yellow star-thistle</name>
    <dbReference type="NCBI Taxonomy" id="347529"/>
    <lineage>
        <taxon>Eukaryota</taxon>
        <taxon>Viridiplantae</taxon>
        <taxon>Streptophyta</taxon>
        <taxon>Embryophyta</taxon>
        <taxon>Tracheophyta</taxon>
        <taxon>Spermatophyta</taxon>
        <taxon>Magnoliopsida</taxon>
        <taxon>eudicotyledons</taxon>
        <taxon>Gunneridae</taxon>
        <taxon>Pentapetalae</taxon>
        <taxon>asterids</taxon>
        <taxon>campanulids</taxon>
        <taxon>Asterales</taxon>
        <taxon>Asteraceae</taxon>
        <taxon>Carduoideae</taxon>
        <taxon>Cardueae</taxon>
        <taxon>Centaureinae</taxon>
        <taxon>Centaurea</taxon>
    </lineage>
</organism>
<evidence type="ECO:0008006" key="5">
    <source>
        <dbReference type="Google" id="ProtNLM"/>
    </source>
</evidence>
<keyword evidence="4" id="KW-1185">Reference proteome</keyword>
<dbReference type="AlphaFoldDB" id="A0AA38WNF8"/>
<feature type="domain" description="F-box associated beta-propeller type 3" evidence="1">
    <location>
        <begin position="87"/>
        <end position="249"/>
    </location>
</feature>
<evidence type="ECO:0000313" key="4">
    <source>
        <dbReference type="Proteomes" id="UP001172457"/>
    </source>
</evidence>
<dbReference type="Pfam" id="PF12937">
    <property type="entry name" value="F-box-like"/>
    <property type="match status" value="1"/>
</dbReference>
<dbReference type="PANTHER" id="PTHR31672">
    <property type="entry name" value="BNACNNG10540D PROTEIN"/>
    <property type="match status" value="1"/>
</dbReference>
<evidence type="ECO:0000259" key="1">
    <source>
        <dbReference type="Pfam" id="PF08268"/>
    </source>
</evidence>
<dbReference type="EMBL" id="JARYMX010000003">
    <property type="protein sequence ID" value="KAJ9554901.1"/>
    <property type="molecule type" value="Genomic_DNA"/>
</dbReference>
<dbReference type="InterPro" id="IPR013187">
    <property type="entry name" value="F-box-assoc_dom_typ3"/>
</dbReference>
<sequence>MANREEKLSPEIVLFHILPKLPAKSLLRSKCVCKQWRSFLTSPLFAKIHLHHVTAVDRHRHLKLLYLHVQPCAFRTIDCEARSISKYRRYPFPGSATVTASTVNGLVCMGIEQWTGKRRNRDEFSDMMVLWNPLTGEYKTLSTPIDTNRYSKNALAFELYYTCSDDDYKILSITTDRNVYVYSLRSDSWRKLESTLDHEDRIPYYAAAAAGGDLVRLDLKTGKFTKIAVPPSCGHVRMSLTTVEREGCIELTIFDIVSPLRWTIQTWRMNVGDGSDWMNMVNTSYYCPLTSLRNGNLLVLNRNGICDVDIEKNTKDSKFPHPPHDVLPPMYIETFVSPNRFLI</sequence>
<evidence type="ECO:0000313" key="3">
    <source>
        <dbReference type="EMBL" id="KAJ9554901.1"/>
    </source>
</evidence>
<comment type="caution">
    <text evidence="3">The sequence shown here is derived from an EMBL/GenBank/DDBJ whole genome shotgun (WGS) entry which is preliminary data.</text>
</comment>
<dbReference type="SUPFAM" id="SSF50965">
    <property type="entry name" value="Galactose oxidase, central domain"/>
    <property type="match status" value="1"/>
</dbReference>
<dbReference type="Proteomes" id="UP001172457">
    <property type="component" value="Chromosome 3"/>
</dbReference>
<name>A0AA38WNF8_9ASTR</name>
<accession>A0AA38WNF8</accession>
<evidence type="ECO:0000259" key="2">
    <source>
        <dbReference type="Pfam" id="PF12937"/>
    </source>
</evidence>
<dbReference type="InterPro" id="IPR011043">
    <property type="entry name" value="Gal_Oxase/kelch_b-propeller"/>
</dbReference>
<dbReference type="InterPro" id="IPR001810">
    <property type="entry name" value="F-box_dom"/>
</dbReference>
<dbReference type="Pfam" id="PF08268">
    <property type="entry name" value="FBA_3"/>
    <property type="match status" value="1"/>
</dbReference>
<dbReference type="NCBIfam" id="TIGR01640">
    <property type="entry name" value="F_box_assoc_1"/>
    <property type="match status" value="1"/>
</dbReference>
<protein>
    <recommendedName>
        <fullName evidence="5">F-box domain-containing protein</fullName>
    </recommendedName>
</protein>
<dbReference type="InterPro" id="IPR036047">
    <property type="entry name" value="F-box-like_dom_sf"/>
</dbReference>
<dbReference type="Gene3D" id="1.20.1280.50">
    <property type="match status" value="1"/>
</dbReference>
<proteinExistence type="predicted"/>
<dbReference type="PANTHER" id="PTHR31672:SF13">
    <property type="entry name" value="F-BOX PROTEIN CPR30-LIKE"/>
    <property type="match status" value="1"/>
</dbReference>
<dbReference type="CDD" id="cd22157">
    <property type="entry name" value="F-box_AtFBW1-like"/>
    <property type="match status" value="1"/>
</dbReference>
<dbReference type="InterPro" id="IPR017451">
    <property type="entry name" value="F-box-assoc_interact_dom"/>
</dbReference>